<dbReference type="PRINTS" id="PR00176">
    <property type="entry name" value="NANEUSMPORT"/>
</dbReference>
<evidence type="ECO:0000256" key="2">
    <source>
        <dbReference type="ARBA" id="ARBA00022448"/>
    </source>
</evidence>
<comment type="similarity">
    <text evidence="8">Belongs to the sodium:neurotransmitter symporter (SNF) (TC 2.A.22) family.</text>
</comment>
<keyword evidence="4 9" id="KW-1133">Transmembrane helix</keyword>
<dbReference type="Pfam" id="PF00209">
    <property type="entry name" value="SNF"/>
    <property type="match status" value="1"/>
</dbReference>
<evidence type="ECO:0000256" key="3">
    <source>
        <dbReference type="ARBA" id="ARBA00022692"/>
    </source>
</evidence>
<dbReference type="GO" id="GO:0005332">
    <property type="term" value="F:gamma-aminobutyric acid:sodium:chloride symporter activity"/>
    <property type="evidence" value="ECO:0007669"/>
    <property type="project" value="TreeGrafter"/>
</dbReference>
<keyword evidence="6" id="KW-0479">Metal-binding</keyword>
<feature type="transmembrane region" description="Helical" evidence="9">
    <location>
        <begin position="333"/>
        <end position="360"/>
    </location>
</feature>
<feature type="transmembrane region" description="Helical" evidence="9">
    <location>
        <begin position="258"/>
        <end position="275"/>
    </location>
</feature>
<feature type="transmembrane region" description="Helical" evidence="9">
    <location>
        <begin position="497"/>
        <end position="520"/>
    </location>
</feature>
<protein>
    <recommendedName>
        <fullName evidence="8">Transporter</fullName>
    </recommendedName>
</protein>
<evidence type="ECO:0000256" key="6">
    <source>
        <dbReference type="PIRSR" id="PIRSR600175-1"/>
    </source>
</evidence>
<feature type="binding site" evidence="6">
    <location>
        <position position="19"/>
    </location>
    <ligand>
        <name>Na(+)</name>
        <dbReference type="ChEBI" id="CHEBI:29101"/>
        <label>1</label>
    </ligand>
</feature>
<keyword evidence="3 8" id="KW-0812">Transmembrane</keyword>
<keyword evidence="5 9" id="KW-0472">Membrane</keyword>
<feature type="binding site" evidence="6">
    <location>
        <position position="358"/>
    </location>
    <ligand>
        <name>Na(+)</name>
        <dbReference type="ChEBI" id="CHEBI:29101"/>
        <label>1</label>
    </ligand>
</feature>
<dbReference type="GO" id="GO:0005886">
    <property type="term" value="C:plasma membrane"/>
    <property type="evidence" value="ECO:0007669"/>
    <property type="project" value="TreeGrafter"/>
</dbReference>
<dbReference type="Proteomes" id="UP000314982">
    <property type="component" value="Unassembled WGS sequence"/>
</dbReference>
<dbReference type="PROSITE" id="PS50267">
    <property type="entry name" value="NA_NEUROTRAN_SYMP_3"/>
    <property type="match status" value="1"/>
</dbReference>
<proteinExistence type="inferred from homology"/>
<dbReference type="GeneTree" id="ENSGT00940000166826"/>
<dbReference type="SUPFAM" id="SSF161070">
    <property type="entry name" value="SNF-like"/>
    <property type="match status" value="1"/>
</dbReference>
<feature type="transmembrane region" description="Helical" evidence="9">
    <location>
        <begin position="93"/>
        <end position="113"/>
    </location>
</feature>
<feature type="binding site" evidence="6">
    <location>
        <position position="293"/>
    </location>
    <ligand>
        <name>Na(+)</name>
        <dbReference type="ChEBI" id="CHEBI:29101"/>
        <label>1</label>
    </ligand>
</feature>
<reference evidence="11" key="1">
    <citation type="submission" date="2018-06" db="EMBL/GenBank/DDBJ databases">
        <title>Genome assembly of Danube salmon.</title>
        <authorList>
            <person name="Macqueen D.J."/>
            <person name="Gundappa M.K."/>
        </authorList>
    </citation>
    <scope>NUCLEOTIDE SEQUENCE [LARGE SCALE GENOMIC DNA]</scope>
</reference>
<keyword evidence="8" id="KW-0769">Symport</keyword>
<feature type="transmembrane region" description="Helical" evidence="9">
    <location>
        <begin position="287"/>
        <end position="313"/>
    </location>
</feature>
<keyword evidence="6" id="KW-0915">Sodium</keyword>
<evidence type="ECO:0000313" key="11">
    <source>
        <dbReference type="Proteomes" id="UP000314982"/>
    </source>
</evidence>
<dbReference type="Ensembl" id="ENSHHUT00000081621.1">
    <property type="protein sequence ID" value="ENSHHUP00000079074.1"/>
    <property type="gene ID" value="ENSHHUG00000045699.1"/>
</dbReference>
<evidence type="ECO:0000256" key="5">
    <source>
        <dbReference type="ARBA" id="ARBA00023136"/>
    </source>
</evidence>
<name>A0A4W5R3C3_9TELE</name>
<feature type="binding site" evidence="6">
    <location>
        <position position="261"/>
    </location>
    <ligand>
        <name>Na(+)</name>
        <dbReference type="ChEBI" id="CHEBI:29101"/>
        <label>1</label>
    </ligand>
</feature>
<sequence length="546" mass="61771">MRRRGKWGSKMEFLLAAAGHIVGLGNVWRFPYLCYKNGGGVFFVPYILFLFTCGIPLFFLETSLGQYTSQGGITCWRKICPLFEGLGYGSQVVVLYTGVYYIIILAWAFLYLFSSFSSELPWASCKNSWNTDNCFEPGQNSTISYHSHGNTTSSVIEFWERRILGLSGGIEEIGNVRWDLALCLLLSWIICYFCVWKGVKSTGKVVYFTATFPYVMLLVLLVRGLTLPGAIDGIKFYLYPDPARLADPQVWMDAGSQIFYSYGVCTGVLTALGSYNKYNNNCYRDCVYLCLLNSVTSFVAGFAIFSVLGFMAYEQGIDISMVAESGPGLAFIAYPRAVAMMPVPQLWAIFFYIMIILLGLDSEFVYHEAMVTAISDMYPSFFHVGHLRKKLLLLGISVCSFLVGLLMVTEGGLYVFQLFDYYACSGMTLLVFASLQAVCVGWCYGAERLYDNIEDMIGYRPWPFMKYCWMYITPGTLVFSLVKYTPLKFNNTYEYPWWGYAIGGFFTLSSTLLVPLWMLYKMSVTAGSLRQVQRNAELNMIKWSIS</sequence>
<feature type="transmembrane region" description="Helical" evidence="9">
    <location>
        <begin position="427"/>
        <end position="446"/>
    </location>
</feature>
<feature type="binding site" evidence="6">
    <location>
        <position position="22"/>
    </location>
    <ligand>
        <name>Na(+)</name>
        <dbReference type="ChEBI" id="CHEBI:29101"/>
        <label>1</label>
    </ligand>
</feature>
<evidence type="ECO:0000256" key="8">
    <source>
        <dbReference type="RuleBase" id="RU003732"/>
    </source>
</evidence>
<evidence type="ECO:0000313" key="10">
    <source>
        <dbReference type="Ensembl" id="ENSHHUP00000079074.1"/>
    </source>
</evidence>
<dbReference type="InterPro" id="IPR000175">
    <property type="entry name" value="Na/ntran_symport"/>
</dbReference>
<reference evidence="10" key="2">
    <citation type="submission" date="2025-08" db="UniProtKB">
        <authorList>
            <consortium name="Ensembl"/>
        </authorList>
    </citation>
    <scope>IDENTIFICATION</scope>
</reference>
<feature type="transmembrane region" description="Helical" evidence="9">
    <location>
        <begin position="176"/>
        <end position="195"/>
    </location>
</feature>
<feature type="binding site" evidence="6">
    <location>
        <position position="362"/>
    </location>
    <ligand>
        <name>Na(+)</name>
        <dbReference type="ChEBI" id="CHEBI:29101"/>
        <label>1</label>
    </ligand>
</feature>
<feature type="transmembrane region" description="Helical" evidence="9">
    <location>
        <begin position="207"/>
        <end position="231"/>
    </location>
</feature>
<evidence type="ECO:0000256" key="9">
    <source>
        <dbReference type="SAM" id="Phobius"/>
    </source>
</evidence>
<keyword evidence="2 8" id="KW-0813">Transport</keyword>
<comment type="subcellular location">
    <subcellularLocation>
        <location evidence="1">Membrane</location>
        <topology evidence="1">Multi-pass membrane protein</topology>
    </subcellularLocation>
</comment>
<keyword evidence="11" id="KW-1185">Reference proteome</keyword>
<dbReference type="InterPro" id="IPR037272">
    <property type="entry name" value="SNS_sf"/>
</dbReference>
<dbReference type="PANTHER" id="PTHR11616:SF249">
    <property type="entry name" value="SOLUTE CARRIER FAMILY 6 MEMBER 22, TANDEM DUPLICATE 2 ISOFORM X2-RELATED"/>
    <property type="match status" value="1"/>
</dbReference>
<feature type="transmembrane region" description="Helical" evidence="9">
    <location>
        <begin position="391"/>
        <end position="415"/>
    </location>
</feature>
<organism evidence="10 11">
    <name type="scientific">Hucho hucho</name>
    <name type="common">huchen</name>
    <dbReference type="NCBI Taxonomy" id="62062"/>
    <lineage>
        <taxon>Eukaryota</taxon>
        <taxon>Metazoa</taxon>
        <taxon>Chordata</taxon>
        <taxon>Craniata</taxon>
        <taxon>Vertebrata</taxon>
        <taxon>Euteleostomi</taxon>
        <taxon>Actinopterygii</taxon>
        <taxon>Neopterygii</taxon>
        <taxon>Teleostei</taxon>
        <taxon>Protacanthopterygii</taxon>
        <taxon>Salmoniformes</taxon>
        <taxon>Salmonidae</taxon>
        <taxon>Salmoninae</taxon>
        <taxon>Hucho</taxon>
    </lineage>
</organism>
<feature type="disulfide bond" evidence="7">
    <location>
        <begin position="125"/>
        <end position="134"/>
    </location>
</feature>
<keyword evidence="7" id="KW-1015">Disulfide bond</keyword>
<evidence type="ECO:0000256" key="7">
    <source>
        <dbReference type="PIRSR" id="PIRSR600175-2"/>
    </source>
</evidence>
<evidence type="ECO:0000256" key="1">
    <source>
        <dbReference type="ARBA" id="ARBA00004141"/>
    </source>
</evidence>
<dbReference type="CDD" id="cd11496">
    <property type="entry name" value="SLC6sbd-TauT-like"/>
    <property type="match status" value="1"/>
</dbReference>
<dbReference type="AlphaFoldDB" id="A0A4W5R3C3"/>
<feature type="binding site" evidence="6">
    <location>
        <position position="26"/>
    </location>
    <ligand>
        <name>Na(+)</name>
        <dbReference type="ChEBI" id="CHEBI:29101"/>
        <label>1</label>
    </ligand>
</feature>
<dbReference type="PROSITE" id="PS00754">
    <property type="entry name" value="NA_NEUROTRAN_SYMP_2"/>
    <property type="match status" value="1"/>
</dbReference>
<feature type="binding site" evidence="6">
    <location>
        <position position="361"/>
    </location>
    <ligand>
        <name>Na(+)</name>
        <dbReference type="ChEBI" id="CHEBI:29101"/>
        <label>1</label>
    </ligand>
</feature>
<dbReference type="PROSITE" id="PS00610">
    <property type="entry name" value="NA_NEUROTRAN_SYMP_1"/>
    <property type="match status" value="1"/>
</dbReference>
<accession>A0A4W5R3C3</accession>
<dbReference type="GO" id="GO:0042995">
    <property type="term" value="C:cell projection"/>
    <property type="evidence" value="ECO:0007669"/>
    <property type="project" value="TreeGrafter"/>
</dbReference>
<feature type="transmembrane region" description="Helical" evidence="9">
    <location>
        <begin position="467"/>
        <end position="485"/>
    </location>
</feature>
<evidence type="ECO:0000256" key="4">
    <source>
        <dbReference type="ARBA" id="ARBA00022989"/>
    </source>
</evidence>
<dbReference type="GO" id="GO:0046872">
    <property type="term" value="F:metal ion binding"/>
    <property type="evidence" value="ECO:0007669"/>
    <property type="project" value="UniProtKB-KW"/>
</dbReference>
<feature type="transmembrane region" description="Helical" evidence="9">
    <location>
        <begin position="39"/>
        <end position="60"/>
    </location>
</feature>
<dbReference type="PANTHER" id="PTHR11616">
    <property type="entry name" value="SODIUM/CHLORIDE DEPENDENT TRANSPORTER"/>
    <property type="match status" value="1"/>
</dbReference>
<reference evidence="10" key="3">
    <citation type="submission" date="2025-09" db="UniProtKB">
        <authorList>
            <consortium name="Ensembl"/>
        </authorList>
    </citation>
    <scope>IDENTIFICATION</scope>
</reference>